<reference evidence="3" key="1">
    <citation type="journal article" date="2019" name="Int. J. Syst. Evol. Microbiol.">
        <title>The Global Catalogue of Microorganisms (GCM) 10K type strain sequencing project: providing services to taxonomists for standard genome sequencing and annotation.</title>
        <authorList>
            <consortium name="The Broad Institute Genomics Platform"/>
            <consortium name="The Broad Institute Genome Sequencing Center for Infectious Disease"/>
            <person name="Wu L."/>
            <person name="Ma J."/>
        </authorList>
    </citation>
    <scope>NUCLEOTIDE SEQUENCE [LARGE SCALE GENOMIC DNA]</scope>
    <source>
        <strain evidence="3">LMG 24813</strain>
    </source>
</reference>
<proteinExistence type="predicted"/>
<evidence type="ECO:0000313" key="3">
    <source>
        <dbReference type="Proteomes" id="UP001595848"/>
    </source>
</evidence>
<sequence length="135" mass="14988">MATQTKLEPWQIEDAQRLDALFKTRARLNQTDFGDHYGIGTQGMVWQYLSARRGLNIKAAAAFSRGLGVPIDEFSPTLATQIEQAAERIETAMNAWPFISIDQSKVRQLDGSRRAQLEAAILIAAAQVGLDIKKE</sequence>
<dbReference type="InterPro" id="IPR001387">
    <property type="entry name" value="Cro/C1-type_HTH"/>
</dbReference>
<dbReference type="Proteomes" id="UP001595848">
    <property type="component" value="Unassembled WGS sequence"/>
</dbReference>
<dbReference type="RefSeq" id="WP_217964103.1">
    <property type="nucleotide sequence ID" value="NZ_JAHTBN010000003.1"/>
</dbReference>
<feature type="domain" description="HTH cro/C1-type" evidence="1">
    <location>
        <begin position="41"/>
        <end position="74"/>
    </location>
</feature>
<comment type="caution">
    <text evidence="2">The sequence shown here is derived from an EMBL/GenBank/DDBJ whole genome shotgun (WGS) entry which is preliminary data.</text>
</comment>
<evidence type="ECO:0000313" key="2">
    <source>
        <dbReference type="EMBL" id="MFC4200659.1"/>
    </source>
</evidence>
<dbReference type="EMBL" id="JBHSBV010000002">
    <property type="protein sequence ID" value="MFC4200659.1"/>
    <property type="molecule type" value="Genomic_DNA"/>
</dbReference>
<gene>
    <name evidence="2" type="ORF">ACFOY1_06820</name>
</gene>
<name>A0ABV8NUN0_9BURK</name>
<evidence type="ECO:0000259" key="1">
    <source>
        <dbReference type="PROSITE" id="PS50943"/>
    </source>
</evidence>
<protein>
    <submittedName>
        <fullName evidence="2">Helix-turn-helix domain-containing protein</fullName>
    </submittedName>
</protein>
<dbReference type="CDD" id="cd00093">
    <property type="entry name" value="HTH_XRE"/>
    <property type="match status" value="1"/>
</dbReference>
<keyword evidence="3" id="KW-1185">Reference proteome</keyword>
<organism evidence="2 3">
    <name type="scientific">Candidimonas humi</name>
    <dbReference type="NCBI Taxonomy" id="683355"/>
    <lineage>
        <taxon>Bacteria</taxon>
        <taxon>Pseudomonadati</taxon>
        <taxon>Pseudomonadota</taxon>
        <taxon>Betaproteobacteria</taxon>
        <taxon>Burkholderiales</taxon>
        <taxon>Alcaligenaceae</taxon>
        <taxon>Candidimonas</taxon>
    </lineage>
</organism>
<dbReference type="PROSITE" id="PS50943">
    <property type="entry name" value="HTH_CROC1"/>
    <property type="match status" value="1"/>
</dbReference>
<accession>A0ABV8NUN0</accession>